<gene>
    <name evidence="8" type="ORF">ACFPMG_11430</name>
</gene>
<evidence type="ECO:0000256" key="1">
    <source>
        <dbReference type="ARBA" id="ARBA00004167"/>
    </source>
</evidence>
<proteinExistence type="predicted"/>
<name>A0ABW0G618_9PROT</name>
<protein>
    <submittedName>
        <fullName evidence="8">Sulfotransferase family 2 domain-containing protein</fullName>
    </submittedName>
</protein>
<dbReference type="RefSeq" id="WP_376995250.1">
    <property type="nucleotide sequence ID" value="NZ_JBHSLC010000017.1"/>
</dbReference>
<dbReference type="InterPro" id="IPR005331">
    <property type="entry name" value="Sulfotransferase"/>
</dbReference>
<evidence type="ECO:0000256" key="3">
    <source>
        <dbReference type="ARBA" id="ARBA00022692"/>
    </source>
</evidence>
<dbReference type="EMBL" id="JBHSLC010000017">
    <property type="protein sequence ID" value="MFC5355618.1"/>
    <property type="molecule type" value="Genomic_DNA"/>
</dbReference>
<dbReference type="InterPro" id="IPR027417">
    <property type="entry name" value="P-loop_NTPase"/>
</dbReference>
<dbReference type="Pfam" id="PF03567">
    <property type="entry name" value="Sulfotransfer_2"/>
    <property type="match status" value="1"/>
</dbReference>
<organism evidence="8 9">
    <name type="scientific">Azospirillum himalayense</name>
    <dbReference type="NCBI Taxonomy" id="654847"/>
    <lineage>
        <taxon>Bacteria</taxon>
        <taxon>Pseudomonadati</taxon>
        <taxon>Pseudomonadota</taxon>
        <taxon>Alphaproteobacteria</taxon>
        <taxon>Rhodospirillales</taxon>
        <taxon>Azospirillaceae</taxon>
        <taxon>Azospirillum</taxon>
    </lineage>
</organism>
<keyword evidence="5" id="KW-0472">Membrane</keyword>
<dbReference type="PANTHER" id="PTHR12812:SF0">
    <property type="entry name" value="HEPARAN-SULFATE 6-O-SULFOTRANSFERASE"/>
    <property type="match status" value="1"/>
</dbReference>
<feature type="coiled-coil region" evidence="7">
    <location>
        <begin position="276"/>
        <end position="303"/>
    </location>
</feature>
<evidence type="ECO:0000256" key="4">
    <source>
        <dbReference type="ARBA" id="ARBA00022989"/>
    </source>
</evidence>
<dbReference type="Gene3D" id="3.40.50.300">
    <property type="entry name" value="P-loop containing nucleotide triphosphate hydrolases"/>
    <property type="match status" value="1"/>
</dbReference>
<evidence type="ECO:0000313" key="8">
    <source>
        <dbReference type="EMBL" id="MFC5355618.1"/>
    </source>
</evidence>
<keyword evidence="7" id="KW-0175">Coiled coil</keyword>
<evidence type="ECO:0000256" key="7">
    <source>
        <dbReference type="SAM" id="Coils"/>
    </source>
</evidence>
<keyword evidence="3" id="KW-0812">Transmembrane</keyword>
<sequence>MKSALKAFSKSCAPDINPAPRINDSDTVECAHPQPASIPRNDRLCFLHIPKAGGTSIGGFFGKFFHVNEISTLLSPLDLQRMPMSELRNTRLLRSHAVQTAYQMCGQDFRTISFVRQPVERAISHFKHLRTLADSLPDYRIFAGMDLSTFLASEAGRAEIMNLQCSLYGIGGTVATPLLVNPHGWQRPSLMDRLGSPEMLEDALAFANTLDYVGTIENWLHNISALCMDMNWPVPEQADLHRLNEGQLKLTEVRKQDLAEIERLVSLDLELYAAIEARETMEAQKIQEQLEDARERYESTGNRRESHYYWNFENSFFANGVYQRESGVVKNAFGREDIGANLNGRRLYSYWGGEDIAFDAWLNPGNDYRMRACFDFLEGFEFSKVELSINGTIIDRDSWQTTFGREMMVDAAIPARLLKESGFVRVRFTCPGQGRRVPGDSRLLALHMQWIELFPDR</sequence>
<comment type="caution">
    <text evidence="8">The sequence shown here is derived from an EMBL/GenBank/DDBJ whole genome shotgun (WGS) entry which is preliminary data.</text>
</comment>
<dbReference type="InterPro" id="IPR010635">
    <property type="entry name" value="Heparan_SO4-6-sulfoTrfase"/>
</dbReference>
<keyword evidence="4" id="KW-1133">Transmembrane helix</keyword>
<evidence type="ECO:0000256" key="5">
    <source>
        <dbReference type="ARBA" id="ARBA00023136"/>
    </source>
</evidence>
<keyword evidence="2" id="KW-0808">Transferase</keyword>
<evidence type="ECO:0000313" key="9">
    <source>
        <dbReference type="Proteomes" id="UP001596166"/>
    </source>
</evidence>
<evidence type="ECO:0000256" key="2">
    <source>
        <dbReference type="ARBA" id="ARBA00022679"/>
    </source>
</evidence>
<accession>A0ABW0G618</accession>
<evidence type="ECO:0000256" key="6">
    <source>
        <dbReference type="ARBA" id="ARBA00023180"/>
    </source>
</evidence>
<reference evidence="9" key="1">
    <citation type="journal article" date="2019" name="Int. J. Syst. Evol. Microbiol.">
        <title>The Global Catalogue of Microorganisms (GCM) 10K type strain sequencing project: providing services to taxonomists for standard genome sequencing and annotation.</title>
        <authorList>
            <consortium name="The Broad Institute Genomics Platform"/>
            <consortium name="The Broad Institute Genome Sequencing Center for Infectious Disease"/>
            <person name="Wu L."/>
            <person name="Ma J."/>
        </authorList>
    </citation>
    <scope>NUCLEOTIDE SEQUENCE [LARGE SCALE GENOMIC DNA]</scope>
    <source>
        <strain evidence="9">CCUG 58760</strain>
    </source>
</reference>
<keyword evidence="9" id="KW-1185">Reference proteome</keyword>
<dbReference type="PANTHER" id="PTHR12812">
    <property type="entry name" value="HEPARAN SULFATE 6-O-SULFOTRANSFERASE 3"/>
    <property type="match status" value="1"/>
</dbReference>
<keyword evidence="6" id="KW-0325">Glycoprotein</keyword>
<dbReference type="SUPFAM" id="SSF52540">
    <property type="entry name" value="P-loop containing nucleoside triphosphate hydrolases"/>
    <property type="match status" value="1"/>
</dbReference>
<comment type="subcellular location">
    <subcellularLocation>
        <location evidence="1">Membrane</location>
        <topology evidence="1">Single-pass membrane protein</topology>
    </subcellularLocation>
</comment>
<dbReference type="Proteomes" id="UP001596166">
    <property type="component" value="Unassembled WGS sequence"/>
</dbReference>